<dbReference type="RefSeq" id="WP_285760960.1">
    <property type="nucleotide sequence ID" value="NZ_BSQG01000007.1"/>
</dbReference>
<evidence type="ECO:0000259" key="4">
    <source>
        <dbReference type="Pfam" id="PF03787"/>
    </source>
</evidence>
<comment type="subunit">
    <text evidence="2">Part of the Csm effector complex that includes Cas10, Csm2, Csm3, Csm4 and Csm5.</text>
</comment>
<evidence type="ECO:0000256" key="1">
    <source>
        <dbReference type="ARBA" id="ARBA00023118"/>
    </source>
</evidence>
<dbReference type="Pfam" id="PF03787">
    <property type="entry name" value="RAMPs"/>
    <property type="match status" value="1"/>
</dbReference>
<feature type="region of interest" description="Disordered" evidence="3">
    <location>
        <begin position="481"/>
        <end position="500"/>
    </location>
</feature>
<feature type="domain" description="CRISPR type III-associated protein" evidence="4">
    <location>
        <begin position="135"/>
        <end position="198"/>
    </location>
</feature>
<keyword evidence="1" id="KW-0051">Antiviral defense</keyword>
<protein>
    <submittedName>
        <fullName evidence="5">CRISPR-associated RAMP family protein</fullName>
    </submittedName>
</protein>
<dbReference type="InterPro" id="IPR005537">
    <property type="entry name" value="RAMP_III_fam"/>
</dbReference>
<dbReference type="Proteomes" id="UP001165092">
    <property type="component" value="Unassembled WGS sequence"/>
</dbReference>
<feature type="region of interest" description="Disordered" evidence="3">
    <location>
        <begin position="1"/>
        <end position="79"/>
    </location>
</feature>
<accession>A0A9W6P9G4</accession>
<feature type="compositionally biased region" description="Basic and acidic residues" evidence="3">
    <location>
        <begin position="482"/>
        <end position="500"/>
    </location>
</feature>
<keyword evidence="6" id="KW-1185">Reference proteome</keyword>
<feature type="region of interest" description="Disordered" evidence="3">
    <location>
        <begin position="596"/>
        <end position="624"/>
    </location>
</feature>
<dbReference type="NCBIfam" id="TIGR03986">
    <property type="entry name" value="TIGR03986 family CRISPR-associated RAMP protein"/>
    <property type="match status" value="1"/>
</dbReference>
<proteinExistence type="predicted"/>
<dbReference type="GO" id="GO:0051607">
    <property type="term" value="P:defense response to virus"/>
    <property type="evidence" value="ECO:0007669"/>
    <property type="project" value="UniProtKB-KW"/>
</dbReference>
<dbReference type="InterPro" id="IPR023825">
    <property type="entry name" value="CRISPR-assoc_RAMP_BGP1436"/>
</dbReference>
<evidence type="ECO:0000256" key="3">
    <source>
        <dbReference type="SAM" id="MobiDB-lite"/>
    </source>
</evidence>
<dbReference type="CDD" id="cd09726">
    <property type="entry name" value="RAMP_I_III"/>
    <property type="match status" value="1"/>
</dbReference>
<organism evidence="5 6">
    <name type="scientific">Nocardiopsis ansamitocini</name>
    <dbReference type="NCBI Taxonomy" id="1670832"/>
    <lineage>
        <taxon>Bacteria</taxon>
        <taxon>Bacillati</taxon>
        <taxon>Actinomycetota</taxon>
        <taxon>Actinomycetes</taxon>
        <taxon>Streptosporangiales</taxon>
        <taxon>Nocardiopsidaceae</taxon>
        <taxon>Nocardiopsis</taxon>
    </lineage>
</organism>
<feature type="region of interest" description="Disordered" evidence="3">
    <location>
        <begin position="411"/>
        <end position="431"/>
    </location>
</feature>
<gene>
    <name evidence="5" type="ORF">Nans01_37830</name>
</gene>
<comment type="caution">
    <text evidence="5">The sequence shown here is derived from an EMBL/GenBank/DDBJ whole genome shotgun (WGS) entry which is preliminary data.</text>
</comment>
<name>A0A9W6P9G4_9ACTN</name>
<evidence type="ECO:0000313" key="5">
    <source>
        <dbReference type="EMBL" id="GLU49432.1"/>
    </source>
</evidence>
<dbReference type="AlphaFoldDB" id="A0A9W6P9G4"/>
<evidence type="ECO:0000256" key="2">
    <source>
        <dbReference type="ARBA" id="ARBA00093789"/>
    </source>
</evidence>
<evidence type="ECO:0000313" key="6">
    <source>
        <dbReference type="Proteomes" id="UP001165092"/>
    </source>
</evidence>
<reference evidence="5" key="1">
    <citation type="submission" date="2023-02" db="EMBL/GenBank/DDBJ databases">
        <title>Nocardiopsis ansamitocini NBRC 112285.</title>
        <authorList>
            <person name="Ichikawa N."/>
            <person name="Sato H."/>
            <person name="Tonouchi N."/>
        </authorList>
    </citation>
    <scope>NUCLEOTIDE SEQUENCE</scope>
    <source>
        <strain evidence="5">NBRC 112285</strain>
    </source>
</reference>
<dbReference type="EMBL" id="BSQG01000007">
    <property type="protein sequence ID" value="GLU49432.1"/>
    <property type="molecule type" value="Genomic_DNA"/>
</dbReference>
<sequence>MSTEKPRSTPGNIQPGKPNPATLAKLSGPAFAQQKPGGATARQGGPGTSGAKPGAGVDRRLAADAPPPEPGANPGTDFHALAPYGAIPLPETPMPATRLQASALDLLGPDASPDALLRSHDSRLPGTHTGWIDLEIRALTPLFVGTTQDERQEGEPPPVARSAHVENRPVIPGASLRGLLRNELRLLTGGETGPVNTPQLFFRAPVDLRPDSVKNNKEEYRTRLVGDRLHKQYKKIEKIDEKRKVSAGFLVHRESGWSIVELAAKKPWTISFKAIRASLAERSFGYAERDFPDPPRDNTYVPAEHHSAFQYRRVWAMLKPEELTAFLIAPTEETAKKKRAELLLNGERGTEIRQCVLVLTGAAGEPRNNAYLFPIPTGFRDGLPVDEGLIRLFESAEQITKYQQKNFHEELSVTSGDPERPPLANGRGGGLPRRSLEPVWFQTVDGTVVSFGRSGGYRVAVGDFDPLSKVVPAAVLGPQECRSGHRAGETERPDRDRPADVPRAIFGDIDLLAEDEGKRLAARGRVSVGAALSESTDVEFTDPLRVELLSPQRGCFANYLVQPHPGFDPKKPLDLVTWSHEGDVRLGGYKVYLHRHDEQPTGPRANDRHAQLRPKPETDPLATERDVRPVREGTVFHGRLTFTNLAEAELGALMRALLLGNPADGGAARDPRYAHKIGMGKPLGLGSVHITPRLHLVDATERTRSLDPLAGVRAVDDAGVEKLLAAFDDALLEWERGQPVKRGESVPQRWEDVPRVRERLCAAQWRERLPESWTRTMTLDEFKRFPVLPAVSERFARHRQHGRPRPGRTTA</sequence>